<reference evidence="5 6" key="1">
    <citation type="submission" date="2016-02" db="EMBL/GenBank/DDBJ databases">
        <title>Genome sequence of Clostridium thermobutyricum DSM 4928.</title>
        <authorList>
            <person name="Poehlein A."/>
            <person name="Daniel R."/>
        </authorList>
    </citation>
    <scope>NUCLEOTIDE SEQUENCE [LARGE SCALE GENOMIC DNA]</scope>
    <source>
        <strain evidence="5 6">DSM 4928</strain>
    </source>
</reference>
<gene>
    <name evidence="5" type="ORF">CLTHE_21270</name>
</gene>
<evidence type="ECO:0000256" key="1">
    <source>
        <dbReference type="ARBA" id="ARBA00022630"/>
    </source>
</evidence>
<dbReference type="OrthoDB" id="368873at2"/>
<organism evidence="5 6">
    <name type="scientific">Clostridium thermobutyricum DSM 4928</name>
    <dbReference type="NCBI Taxonomy" id="1121339"/>
    <lineage>
        <taxon>Bacteria</taxon>
        <taxon>Bacillati</taxon>
        <taxon>Bacillota</taxon>
        <taxon>Clostridia</taxon>
        <taxon>Eubacteriales</taxon>
        <taxon>Clostridiaceae</taxon>
        <taxon>Clostridium</taxon>
    </lineage>
</organism>
<evidence type="ECO:0000256" key="2">
    <source>
        <dbReference type="ARBA" id="ARBA00022643"/>
    </source>
</evidence>
<dbReference type="InterPro" id="IPR050627">
    <property type="entry name" value="Nitroreductase/BluB"/>
</dbReference>
<dbReference type="Pfam" id="PF00881">
    <property type="entry name" value="Nitroreductase"/>
    <property type="match status" value="1"/>
</dbReference>
<dbReference type="AlphaFoldDB" id="A0A1V4STJ3"/>
<proteinExistence type="predicted"/>
<dbReference type="RefSeq" id="WP_080023372.1">
    <property type="nucleotide sequence ID" value="NZ_LTAY01000055.1"/>
</dbReference>
<evidence type="ECO:0000259" key="4">
    <source>
        <dbReference type="Pfam" id="PF00881"/>
    </source>
</evidence>
<protein>
    <submittedName>
        <fullName evidence="5">Nitroreductase family protein</fullName>
    </submittedName>
</protein>
<dbReference type="InterPro" id="IPR029479">
    <property type="entry name" value="Nitroreductase"/>
</dbReference>
<evidence type="ECO:0000313" key="6">
    <source>
        <dbReference type="Proteomes" id="UP000191448"/>
    </source>
</evidence>
<comment type="caution">
    <text evidence="5">The sequence shown here is derived from an EMBL/GenBank/DDBJ whole genome shotgun (WGS) entry which is preliminary data.</text>
</comment>
<name>A0A1V4STJ3_9CLOT</name>
<feature type="domain" description="Nitroreductase" evidence="4">
    <location>
        <begin position="17"/>
        <end position="193"/>
    </location>
</feature>
<sequence>MNNLNKNNVNEVLDTLLRTRRSVRGFTKEVPSKESVEEVIEAGRLAPYAILAVAKQTDFRRFFVISNNSLQMDKIKTIINDVIKTQISICEKEVEKNISLKSFITSLKMQVEKGILGIGTSPYLIIVGERRGTPPIEQKALSHVMQNMWLKATALGLGFELVSVIGRLGDNKDFCDILGVPTGEFGFDACAIGFPTKIVNRESRAIPELSIKWI</sequence>
<dbReference type="InterPro" id="IPR000415">
    <property type="entry name" value="Nitroreductase-like"/>
</dbReference>
<dbReference type="Proteomes" id="UP000191448">
    <property type="component" value="Unassembled WGS sequence"/>
</dbReference>
<evidence type="ECO:0000256" key="3">
    <source>
        <dbReference type="ARBA" id="ARBA00023002"/>
    </source>
</evidence>
<keyword evidence="2" id="KW-0288">FMN</keyword>
<evidence type="ECO:0000313" key="5">
    <source>
        <dbReference type="EMBL" id="OPX47182.1"/>
    </source>
</evidence>
<dbReference type="PANTHER" id="PTHR23026">
    <property type="entry name" value="NADPH NITROREDUCTASE"/>
    <property type="match status" value="1"/>
</dbReference>
<dbReference type="GO" id="GO:0016491">
    <property type="term" value="F:oxidoreductase activity"/>
    <property type="evidence" value="ECO:0007669"/>
    <property type="project" value="UniProtKB-KW"/>
</dbReference>
<keyword evidence="3" id="KW-0560">Oxidoreductase</keyword>
<dbReference type="Gene3D" id="3.40.109.10">
    <property type="entry name" value="NADH Oxidase"/>
    <property type="match status" value="1"/>
</dbReference>
<keyword evidence="1" id="KW-0285">Flavoprotein</keyword>
<dbReference type="EMBL" id="LTAY01000055">
    <property type="protein sequence ID" value="OPX47182.1"/>
    <property type="molecule type" value="Genomic_DNA"/>
</dbReference>
<dbReference type="SUPFAM" id="SSF55469">
    <property type="entry name" value="FMN-dependent nitroreductase-like"/>
    <property type="match status" value="1"/>
</dbReference>
<accession>A0A1V4STJ3</accession>
<dbReference type="PANTHER" id="PTHR23026:SF90">
    <property type="entry name" value="IODOTYROSINE DEIODINASE 1"/>
    <property type="match status" value="1"/>
</dbReference>